<protein>
    <submittedName>
        <fullName evidence="3">Glycosyltransferase family 2 protein</fullName>
    </submittedName>
</protein>
<dbReference type="InterPro" id="IPR029044">
    <property type="entry name" value="Nucleotide-diphossugar_trans"/>
</dbReference>
<gene>
    <name evidence="3" type="ORF">FFV09_07970</name>
</gene>
<evidence type="ECO:0000313" key="4">
    <source>
        <dbReference type="Proteomes" id="UP000316968"/>
    </source>
</evidence>
<dbReference type="OrthoDB" id="9802649at2"/>
<comment type="similarity">
    <text evidence="1">Belongs to the glycosyltransferase 2 family.</text>
</comment>
<organism evidence="3 4">
    <name type="scientific">Saccharibacillus brassicae</name>
    <dbReference type="NCBI Taxonomy" id="2583377"/>
    <lineage>
        <taxon>Bacteria</taxon>
        <taxon>Bacillati</taxon>
        <taxon>Bacillota</taxon>
        <taxon>Bacilli</taxon>
        <taxon>Bacillales</taxon>
        <taxon>Paenibacillaceae</taxon>
        <taxon>Saccharibacillus</taxon>
    </lineage>
</organism>
<accession>A0A4Y6USW6</accession>
<dbReference type="InterPro" id="IPR050834">
    <property type="entry name" value="Glycosyltransf_2"/>
</dbReference>
<evidence type="ECO:0000313" key="3">
    <source>
        <dbReference type="EMBL" id="QDH20783.1"/>
    </source>
</evidence>
<dbReference type="RefSeq" id="WP_141447332.1">
    <property type="nucleotide sequence ID" value="NZ_CP041217.1"/>
</dbReference>
<sequence length="308" mass="34561">MNRVEVLLSAYNGESYIQAQLNSLSGQGHGGWSLRVRDDGSSDATAAIVERYRTSESHDIVLEKGENIGVIPSFFELIRQADETADYFCFCDQDDVWLPDKMERAAGRLSDVKAGVPAMVFTSTQLADADLNPLGQWPERPQREPAFYNALVQNIAVGATVTFNRAALQLIREHMPQTDKVLMHDWWLYLCVSAFGEAIYDPQPSILYRQHGGNAVGGEVSALGKLKKKWGSFRKHRGAHKLVAQAREFHRLYGGQLGDSEKLRQLEAFIAPRTTPGQRAAYLRSSKLYRQSALENRLFRLLILSGYI</sequence>
<dbReference type="Gene3D" id="3.90.550.10">
    <property type="entry name" value="Spore Coat Polysaccharide Biosynthesis Protein SpsA, Chain A"/>
    <property type="match status" value="1"/>
</dbReference>
<dbReference type="EMBL" id="CP041217">
    <property type="protein sequence ID" value="QDH20783.1"/>
    <property type="molecule type" value="Genomic_DNA"/>
</dbReference>
<proteinExistence type="inferred from homology"/>
<dbReference type="CDD" id="cd04196">
    <property type="entry name" value="GT_2_like_d"/>
    <property type="match status" value="1"/>
</dbReference>
<reference evidence="3 4" key="1">
    <citation type="submission" date="2019-06" db="EMBL/GenBank/DDBJ databases">
        <title>Saccharibacillus brassicae sp. nov., an endophytic bacterium isolated from Chinese cabbage seeds (Brassica pekinensis).</title>
        <authorList>
            <person name="Jiang L."/>
            <person name="Lee J."/>
            <person name="Kim S.W."/>
        </authorList>
    </citation>
    <scope>NUCLEOTIDE SEQUENCE [LARGE SCALE GENOMIC DNA]</scope>
    <source>
        <strain evidence="4">KCTC 43072 / ATSA2</strain>
    </source>
</reference>
<dbReference type="KEGG" id="saca:FFV09_07970"/>
<keyword evidence="3" id="KW-0808">Transferase</keyword>
<evidence type="ECO:0000256" key="1">
    <source>
        <dbReference type="ARBA" id="ARBA00006739"/>
    </source>
</evidence>
<evidence type="ECO:0000259" key="2">
    <source>
        <dbReference type="Pfam" id="PF00535"/>
    </source>
</evidence>
<keyword evidence="4" id="KW-1185">Reference proteome</keyword>
<dbReference type="SUPFAM" id="SSF53448">
    <property type="entry name" value="Nucleotide-diphospho-sugar transferases"/>
    <property type="match status" value="1"/>
</dbReference>
<dbReference type="AlphaFoldDB" id="A0A4Y6USW6"/>
<name>A0A4Y6USW6_SACBS</name>
<dbReference type="InterPro" id="IPR001173">
    <property type="entry name" value="Glyco_trans_2-like"/>
</dbReference>
<dbReference type="PANTHER" id="PTHR43685:SF11">
    <property type="entry name" value="GLYCOSYLTRANSFERASE TAGX-RELATED"/>
    <property type="match status" value="1"/>
</dbReference>
<dbReference type="PANTHER" id="PTHR43685">
    <property type="entry name" value="GLYCOSYLTRANSFERASE"/>
    <property type="match status" value="1"/>
</dbReference>
<dbReference type="Pfam" id="PF00535">
    <property type="entry name" value="Glycos_transf_2"/>
    <property type="match status" value="1"/>
</dbReference>
<dbReference type="Proteomes" id="UP000316968">
    <property type="component" value="Chromosome"/>
</dbReference>
<feature type="domain" description="Glycosyltransferase 2-like" evidence="2">
    <location>
        <begin position="6"/>
        <end position="168"/>
    </location>
</feature>
<dbReference type="GO" id="GO:0016740">
    <property type="term" value="F:transferase activity"/>
    <property type="evidence" value="ECO:0007669"/>
    <property type="project" value="UniProtKB-KW"/>
</dbReference>